<evidence type="ECO:0000256" key="3">
    <source>
        <dbReference type="ARBA" id="ARBA00022452"/>
    </source>
</evidence>
<dbReference type="EMBL" id="FTOR01000005">
    <property type="protein sequence ID" value="SIT21481.1"/>
    <property type="molecule type" value="Genomic_DNA"/>
</dbReference>
<dbReference type="STRING" id="477680.SAMN05421788_105153"/>
<dbReference type="InterPro" id="IPR039426">
    <property type="entry name" value="TonB-dep_rcpt-like"/>
</dbReference>
<keyword evidence="15" id="KW-1185">Reference proteome</keyword>
<dbReference type="PANTHER" id="PTHR32552:SF81">
    <property type="entry name" value="TONB-DEPENDENT OUTER MEMBRANE RECEPTOR"/>
    <property type="match status" value="1"/>
</dbReference>
<keyword evidence="2 11" id="KW-0813">Transport</keyword>
<keyword evidence="9 11" id="KW-0472">Membrane</keyword>
<dbReference type="Gene3D" id="2.60.40.1120">
    <property type="entry name" value="Carboxypeptidase-like, regulatory domain"/>
    <property type="match status" value="1"/>
</dbReference>
<keyword evidence="7" id="KW-0406">Ion transport</keyword>
<evidence type="ECO:0000256" key="5">
    <source>
        <dbReference type="ARBA" id="ARBA00022692"/>
    </source>
</evidence>
<evidence type="ECO:0000259" key="13">
    <source>
        <dbReference type="Pfam" id="PF07715"/>
    </source>
</evidence>
<dbReference type="GO" id="GO:0006826">
    <property type="term" value="P:iron ion transport"/>
    <property type="evidence" value="ECO:0007669"/>
    <property type="project" value="UniProtKB-KW"/>
</dbReference>
<evidence type="ECO:0000256" key="1">
    <source>
        <dbReference type="ARBA" id="ARBA00004571"/>
    </source>
</evidence>
<name>A0A173MCT8_9BACT</name>
<feature type="domain" description="TonB-dependent receptor plug" evidence="13">
    <location>
        <begin position="209"/>
        <end position="340"/>
    </location>
</feature>
<keyword evidence="12" id="KW-0732">Signal</keyword>
<dbReference type="PROSITE" id="PS52016">
    <property type="entry name" value="TONB_DEPENDENT_REC_3"/>
    <property type="match status" value="1"/>
</dbReference>
<dbReference type="RefSeq" id="WP_159445122.1">
    <property type="nucleotide sequence ID" value="NZ_AP017422.1"/>
</dbReference>
<dbReference type="PANTHER" id="PTHR32552">
    <property type="entry name" value="FERRICHROME IRON RECEPTOR-RELATED"/>
    <property type="match status" value="1"/>
</dbReference>
<keyword evidence="6" id="KW-0408">Iron</keyword>
<evidence type="ECO:0000313" key="15">
    <source>
        <dbReference type="Proteomes" id="UP000186917"/>
    </source>
</evidence>
<dbReference type="NCBIfam" id="TIGR04057">
    <property type="entry name" value="SusC_RagA_signa"/>
    <property type="match status" value="1"/>
</dbReference>
<feature type="chain" id="PRO_5030022765" evidence="12">
    <location>
        <begin position="18"/>
        <end position="1113"/>
    </location>
</feature>
<dbReference type="Gene3D" id="2.40.170.20">
    <property type="entry name" value="TonB-dependent receptor, beta-barrel domain"/>
    <property type="match status" value="1"/>
</dbReference>
<evidence type="ECO:0000256" key="4">
    <source>
        <dbReference type="ARBA" id="ARBA00022496"/>
    </source>
</evidence>
<dbReference type="GO" id="GO:0009279">
    <property type="term" value="C:cell outer membrane"/>
    <property type="evidence" value="ECO:0007669"/>
    <property type="project" value="UniProtKB-SubCell"/>
</dbReference>
<evidence type="ECO:0000256" key="11">
    <source>
        <dbReference type="PROSITE-ProRule" id="PRU01360"/>
    </source>
</evidence>
<dbReference type="Pfam" id="PF07715">
    <property type="entry name" value="Plug"/>
    <property type="match status" value="1"/>
</dbReference>
<sequence length="1113" mass="121574">MRITAILLLVASLHVCAKGITQKVSFTGKDVSVEQVFAAIEKQTGYVVFFDYASLGQVKKVSVAVKDVSITELLRACFKDDRLEYTIQGKTILISRKEKSAAVIEEYTPPPPTDIKGVVYDSAGNPLVGATVMIKGAKAAVQSDARGAFILRNASEDVLLVVSFTGYETKVVSPWKDRGREMIVILKSSTNPLDETIVQAYGTTTKRFNVGSISKVSKEDIQSQPVFNPLSALEGRVPGLLVTTQSGLSGSAVKLQIRGQNTVGSTPGSKPLDNPFIIIDGVPFAPQNNSFNFLQNAADANSVPGLSPLANINPADIESIEVLKDADATAIYGARGANGVILITTRKAAAGKPSLTGNIATGFSRLSRTMPLMNTAQYLQMRKQAFINDNQTPGLNVGSNYAPDLLVFDSAKNTDFLHDLYGETAGSLNASLFLSGGSSSNTFSMGVGYGREGTNFPGSFINDRMSFNATIHHQSTDRRFTVDLTSGYSYNRNNLPGGPGISSAFTLPPNFPDLLNADGSLAWVFKGITSNNISTSFQNPYAYLYQTANVGSQNLLLNLTLNYRILSGLTFKTALGYSLFTGTEYRKFPLMSQSPYAFGRDAVASKNNSSSYTWNIEPQLNYNRKIGNGKLDVLAGMTFQKMTSNRTTLVGTGFINDLLLNSIKSAGVITLDEAYNPYKYSAAFGRINYVYNTRYIVNLTGRMDGSSRFIKNRRNAKFGAVGAGWIFSEEAFVKKALPVLSFGKLRGSFGITGDDNVNNYQYYSNWKIISANNIYNGSLGYAPQNPDNPDYSWSTTKKLEAGLDAGLWGDKILLGITWYRNRTSDQLVQYKLPSQTGFTTVTTNFQAVIQNSGWEFTVGASPVKNKNFNWKTALNVTVPSNKLVAFPGLAASNYANMYVLGKSTSTIQGYSYAGINDTTGLYQFNTKGGSKTSSPSALNGDNRFILGNLDTRYFGGFRNTFTYKKFQVDMFLEFRKQMGPNFIYSLGYTPGTMVNMPVEVMNNWTKQGDKATYQKFSQLAFGASVTANTTQTYAKLSDFAYSDASYIRFKTLGISYSLDGGFLKKVKMSSCRVYVNAQNLFVITGYKGHDPETQNYYGIPPLKSISTGLQFNF</sequence>
<feature type="signal peptide" evidence="12">
    <location>
        <begin position="1"/>
        <end position="17"/>
    </location>
</feature>
<keyword evidence="10 11" id="KW-0998">Cell outer membrane</keyword>
<evidence type="ECO:0000256" key="9">
    <source>
        <dbReference type="ARBA" id="ARBA00023136"/>
    </source>
</evidence>
<comment type="similarity">
    <text evidence="11">Belongs to the TonB-dependent receptor family.</text>
</comment>
<evidence type="ECO:0000256" key="7">
    <source>
        <dbReference type="ARBA" id="ARBA00023065"/>
    </source>
</evidence>
<dbReference type="Pfam" id="PF13715">
    <property type="entry name" value="CarbopepD_reg_2"/>
    <property type="match status" value="1"/>
</dbReference>
<organism evidence="14 15">
    <name type="scientific">Filimonas lacunae</name>
    <dbReference type="NCBI Taxonomy" id="477680"/>
    <lineage>
        <taxon>Bacteria</taxon>
        <taxon>Pseudomonadati</taxon>
        <taxon>Bacteroidota</taxon>
        <taxon>Chitinophagia</taxon>
        <taxon>Chitinophagales</taxon>
        <taxon>Chitinophagaceae</taxon>
        <taxon>Filimonas</taxon>
    </lineage>
</organism>
<evidence type="ECO:0000256" key="12">
    <source>
        <dbReference type="SAM" id="SignalP"/>
    </source>
</evidence>
<reference evidence="15" key="1">
    <citation type="submission" date="2017-01" db="EMBL/GenBank/DDBJ databases">
        <authorList>
            <person name="Varghese N."/>
            <person name="Submissions S."/>
        </authorList>
    </citation>
    <scope>NUCLEOTIDE SEQUENCE [LARGE SCALE GENOMIC DNA]</scope>
    <source>
        <strain evidence="15">DSM 21054</strain>
    </source>
</reference>
<keyword evidence="3 11" id="KW-1134">Transmembrane beta strand</keyword>
<dbReference type="KEGG" id="fln:FLA_1400"/>
<dbReference type="InterPro" id="IPR023996">
    <property type="entry name" value="TonB-dep_OMP_SusC/RagA"/>
</dbReference>
<dbReference type="InterPro" id="IPR012910">
    <property type="entry name" value="Plug_dom"/>
</dbReference>
<dbReference type="SUPFAM" id="SSF56935">
    <property type="entry name" value="Porins"/>
    <property type="match status" value="1"/>
</dbReference>
<dbReference type="InterPro" id="IPR037066">
    <property type="entry name" value="Plug_dom_sf"/>
</dbReference>
<keyword evidence="5 11" id="KW-0812">Transmembrane</keyword>
<keyword evidence="8" id="KW-0798">TonB box</keyword>
<dbReference type="Gene3D" id="2.170.130.10">
    <property type="entry name" value="TonB-dependent receptor, plug domain"/>
    <property type="match status" value="1"/>
</dbReference>
<dbReference type="InterPro" id="IPR023997">
    <property type="entry name" value="TonB-dep_OMP_SusC/RagA_CS"/>
</dbReference>
<dbReference type="InterPro" id="IPR036942">
    <property type="entry name" value="Beta-barrel_TonB_sf"/>
</dbReference>
<evidence type="ECO:0000313" key="14">
    <source>
        <dbReference type="EMBL" id="SIT21481.1"/>
    </source>
</evidence>
<gene>
    <name evidence="14" type="ORF">SAMN05421788_105153</name>
</gene>
<proteinExistence type="inferred from homology"/>
<evidence type="ECO:0000256" key="6">
    <source>
        <dbReference type="ARBA" id="ARBA00023004"/>
    </source>
</evidence>
<evidence type="ECO:0000256" key="10">
    <source>
        <dbReference type="ARBA" id="ARBA00023237"/>
    </source>
</evidence>
<dbReference type="AlphaFoldDB" id="A0A173MCT8"/>
<keyword evidence="4" id="KW-0410">Iron transport</keyword>
<dbReference type="Proteomes" id="UP000186917">
    <property type="component" value="Unassembled WGS sequence"/>
</dbReference>
<evidence type="ECO:0000256" key="2">
    <source>
        <dbReference type="ARBA" id="ARBA00022448"/>
    </source>
</evidence>
<dbReference type="SUPFAM" id="SSF49464">
    <property type="entry name" value="Carboxypeptidase regulatory domain-like"/>
    <property type="match status" value="1"/>
</dbReference>
<dbReference type="NCBIfam" id="TIGR04056">
    <property type="entry name" value="OMP_RagA_SusC"/>
    <property type="match status" value="1"/>
</dbReference>
<evidence type="ECO:0000256" key="8">
    <source>
        <dbReference type="ARBA" id="ARBA00023077"/>
    </source>
</evidence>
<accession>A0A173MCT8</accession>
<dbReference type="InterPro" id="IPR008969">
    <property type="entry name" value="CarboxyPept-like_regulatory"/>
</dbReference>
<comment type="subcellular location">
    <subcellularLocation>
        <location evidence="1 11">Cell outer membrane</location>
        <topology evidence="1 11">Multi-pass membrane protein</topology>
    </subcellularLocation>
</comment>
<protein>
    <submittedName>
        <fullName evidence="14">TonB-linked outer membrane protein, SusC/RagA family</fullName>
    </submittedName>
</protein>